<evidence type="ECO:0000259" key="7">
    <source>
        <dbReference type="PROSITE" id="PS51379"/>
    </source>
</evidence>
<feature type="domain" description="4Fe-4S ferredoxin-type" evidence="7">
    <location>
        <begin position="317"/>
        <end position="345"/>
    </location>
</feature>
<comment type="caution">
    <text evidence="8">The sequence shown here is derived from an EMBL/GenBank/DDBJ whole genome shotgun (WGS) entry which is preliminary data.</text>
</comment>
<dbReference type="RefSeq" id="WP_221230340.1">
    <property type="nucleotide sequence ID" value="NZ_AP028155.1"/>
</dbReference>
<dbReference type="GO" id="GO:0016491">
    <property type="term" value="F:oxidoreductase activity"/>
    <property type="evidence" value="ECO:0007669"/>
    <property type="project" value="UniProtKB-ARBA"/>
</dbReference>
<dbReference type="InterPro" id="IPR051460">
    <property type="entry name" value="HdrC_iron-sulfur_subunit"/>
</dbReference>
<keyword evidence="3" id="KW-0560">Oxidoreductase</keyword>
<dbReference type="GO" id="GO:0051536">
    <property type="term" value="F:iron-sulfur cluster binding"/>
    <property type="evidence" value="ECO:0007669"/>
    <property type="project" value="UniProtKB-KW"/>
</dbReference>
<feature type="domain" description="4Fe-4S ferredoxin-type" evidence="7">
    <location>
        <begin position="274"/>
        <end position="304"/>
    </location>
</feature>
<dbReference type="InterPro" id="IPR017896">
    <property type="entry name" value="4Fe4S_Fe-S-bd"/>
</dbReference>
<dbReference type="GeneID" id="93099949"/>
<keyword evidence="6" id="KW-0812">Transmembrane</keyword>
<dbReference type="SUPFAM" id="SSF103501">
    <property type="entry name" value="Respiratory nitrate reductase 1 gamma chain"/>
    <property type="match status" value="1"/>
</dbReference>
<dbReference type="EMBL" id="JACIES010000008">
    <property type="protein sequence ID" value="MBB4027238.1"/>
    <property type="molecule type" value="Genomic_DNA"/>
</dbReference>
<dbReference type="Proteomes" id="UP000546007">
    <property type="component" value="Unassembled WGS sequence"/>
</dbReference>
<name>A0A7W6HYB6_9BACT</name>
<evidence type="ECO:0000313" key="9">
    <source>
        <dbReference type="Proteomes" id="UP000546007"/>
    </source>
</evidence>
<evidence type="ECO:0000256" key="3">
    <source>
        <dbReference type="ARBA" id="ARBA00023002"/>
    </source>
</evidence>
<gene>
    <name evidence="8" type="ORF">GGR14_003048</name>
</gene>
<dbReference type="PROSITE" id="PS00198">
    <property type="entry name" value="4FE4S_FER_1"/>
    <property type="match status" value="1"/>
</dbReference>
<evidence type="ECO:0000256" key="5">
    <source>
        <dbReference type="ARBA" id="ARBA00023014"/>
    </source>
</evidence>
<evidence type="ECO:0000313" key="8">
    <source>
        <dbReference type="EMBL" id="MBB4027238.1"/>
    </source>
</evidence>
<dbReference type="Pfam" id="PF13183">
    <property type="entry name" value="Fer4_8"/>
    <property type="match status" value="1"/>
</dbReference>
<evidence type="ECO:0000256" key="1">
    <source>
        <dbReference type="ARBA" id="ARBA00022485"/>
    </source>
</evidence>
<feature type="transmembrane region" description="Helical" evidence="6">
    <location>
        <begin position="229"/>
        <end position="246"/>
    </location>
</feature>
<dbReference type="PROSITE" id="PS51379">
    <property type="entry name" value="4FE4S_FER_2"/>
    <property type="match status" value="2"/>
</dbReference>
<feature type="transmembrane region" description="Helical" evidence="6">
    <location>
        <begin position="176"/>
        <end position="194"/>
    </location>
</feature>
<feature type="transmembrane region" description="Helical" evidence="6">
    <location>
        <begin position="12"/>
        <end position="35"/>
    </location>
</feature>
<keyword evidence="4" id="KW-0408">Iron</keyword>
<protein>
    <submittedName>
        <fullName evidence="8">Fe-S oxidoreductase</fullName>
    </submittedName>
</protein>
<sequence length="596" mass="67860">MQQYEYTNKIYYDHFVLPFTIGLVVLLGYLCVKYYKWIKSFPKEERKKIRKGLFSFKTIRSGWEIFRESLLHHNIFKTNPMLGYMHMTFAFGWFLLIVVGKIESMVYHTSAFNPPYFAIFFRYFHPAKETFPYSEFFAFLMDLILTFLLIGILLAVTKRFCSRIFGMKKTTKQRAYDLLILTVLWLIFPVRFLAESFTSGLNGGGSFLTHNAGDFFSGFLPLESLSYPAWWLYSSLLGLFFLLLPFSRYMHIPTEMVYIFLKNWGVKQGKEYNGFSEIQVNSCSRCGICINTCQLNTSCNINDTQPVYFLRRLRNREEYAQQAEDCLMCGRCENSCPVGINLNAIRQSKRPDILRVTKDTYAYVPQPKVKPAKVAYFAGCMSHLTPGIIKSMQQIFEKAKANYTFIDEQAGVCCGRPLALSGNWKAAQVVMDKNLQMIDASQADILVTSCPICYKTFKEDYLLNIKVMHHTEYIDMLIQEGQLKVNALDLKTVFHNPCELGRGCGVVDAPESVLKQVSQKISTAYDGKKSLCCGGSLANTAIDSTQKTKISSDTVKAYAAYQPDVIVTACPLCKKTLGKTSPEIPVKDIAELVAEA</sequence>
<accession>A0A7W6HYB6</accession>
<dbReference type="GO" id="GO:0005886">
    <property type="term" value="C:plasma membrane"/>
    <property type="evidence" value="ECO:0007669"/>
    <property type="project" value="TreeGrafter"/>
</dbReference>
<dbReference type="InterPro" id="IPR004017">
    <property type="entry name" value="Cys_rich_dom"/>
</dbReference>
<evidence type="ECO:0000256" key="4">
    <source>
        <dbReference type="ARBA" id="ARBA00023004"/>
    </source>
</evidence>
<dbReference type="InterPro" id="IPR017900">
    <property type="entry name" value="4Fe4S_Fe_S_CS"/>
</dbReference>
<keyword evidence="5" id="KW-0411">Iron-sulfur</keyword>
<dbReference type="AlphaFoldDB" id="A0A7W6HYB6"/>
<dbReference type="Gene3D" id="3.30.70.20">
    <property type="match status" value="1"/>
</dbReference>
<dbReference type="Gene3D" id="1.20.950.20">
    <property type="entry name" value="Transmembrane di-heme cytochromes, Chain C"/>
    <property type="match status" value="1"/>
</dbReference>
<proteinExistence type="predicted"/>
<keyword evidence="9" id="KW-1185">Reference proteome</keyword>
<keyword evidence="1" id="KW-0004">4Fe-4S</keyword>
<evidence type="ECO:0000256" key="6">
    <source>
        <dbReference type="SAM" id="Phobius"/>
    </source>
</evidence>
<dbReference type="Pfam" id="PF02754">
    <property type="entry name" value="CCG"/>
    <property type="match status" value="2"/>
</dbReference>
<dbReference type="PANTHER" id="PTHR43255:SF1">
    <property type="entry name" value="IRON-SULFUR-BINDING OXIDOREDUCTASE FADF-RELATED"/>
    <property type="match status" value="1"/>
</dbReference>
<dbReference type="InterPro" id="IPR036197">
    <property type="entry name" value="NarG-like_sf"/>
</dbReference>
<keyword evidence="6" id="KW-0472">Membrane</keyword>
<dbReference type="SUPFAM" id="SSF46548">
    <property type="entry name" value="alpha-helical ferredoxin"/>
    <property type="match status" value="1"/>
</dbReference>
<feature type="transmembrane region" description="Helical" evidence="6">
    <location>
        <begin position="136"/>
        <end position="156"/>
    </location>
</feature>
<dbReference type="PANTHER" id="PTHR43255">
    <property type="entry name" value="IRON-SULFUR-BINDING OXIDOREDUCTASE FADF-RELATED-RELATED"/>
    <property type="match status" value="1"/>
</dbReference>
<keyword evidence="6" id="KW-1133">Transmembrane helix</keyword>
<evidence type="ECO:0000256" key="2">
    <source>
        <dbReference type="ARBA" id="ARBA00022723"/>
    </source>
</evidence>
<reference evidence="8 9" key="1">
    <citation type="submission" date="2020-08" db="EMBL/GenBank/DDBJ databases">
        <title>Genomic Encyclopedia of Type Strains, Phase IV (KMG-IV): sequencing the most valuable type-strain genomes for metagenomic binning, comparative biology and taxonomic classification.</title>
        <authorList>
            <person name="Goeker M."/>
        </authorList>
    </citation>
    <scope>NUCLEOTIDE SEQUENCE [LARGE SCALE GENOMIC DNA]</scope>
    <source>
        <strain evidence="8 9">DSM 105721</strain>
    </source>
</reference>
<dbReference type="GO" id="GO:0046872">
    <property type="term" value="F:metal ion binding"/>
    <property type="evidence" value="ECO:0007669"/>
    <property type="project" value="UniProtKB-KW"/>
</dbReference>
<organism evidence="8 9">
    <name type="scientific">Butyricimonas faecihominis</name>
    <dbReference type="NCBI Taxonomy" id="1472416"/>
    <lineage>
        <taxon>Bacteria</taxon>
        <taxon>Pseudomonadati</taxon>
        <taxon>Bacteroidota</taxon>
        <taxon>Bacteroidia</taxon>
        <taxon>Bacteroidales</taxon>
        <taxon>Odoribacteraceae</taxon>
        <taxon>Butyricimonas</taxon>
    </lineage>
</organism>
<keyword evidence="2" id="KW-0479">Metal-binding</keyword>